<dbReference type="Proteomes" id="UP000199306">
    <property type="component" value="Unassembled WGS sequence"/>
</dbReference>
<dbReference type="EMBL" id="FOXH01000001">
    <property type="protein sequence ID" value="SFP02591.1"/>
    <property type="molecule type" value="Genomic_DNA"/>
</dbReference>
<accession>A0A1I5M0P0</accession>
<proteinExistence type="predicted"/>
<name>A0A1I5M0P0_9BACT</name>
<keyword evidence="2" id="KW-1185">Reference proteome</keyword>
<evidence type="ECO:0000313" key="1">
    <source>
        <dbReference type="EMBL" id="SFP02591.1"/>
    </source>
</evidence>
<dbReference type="STRING" id="1079859.SAMN04515674_10135"/>
<protein>
    <submittedName>
        <fullName evidence="1">Uncharacterized protein</fullName>
    </submittedName>
</protein>
<sequence>MRESKTFITKMAATETLYLYDSRHKIPITTDSLIEIKYIYKRRTLYLKAVNPSLYYKSTLQTYTIIQQSLRQYFTTFIINEPISILIK</sequence>
<dbReference type="AlphaFoldDB" id="A0A1I5M0P0"/>
<evidence type="ECO:0000313" key="2">
    <source>
        <dbReference type="Proteomes" id="UP000199306"/>
    </source>
</evidence>
<reference evidence="1 2" key="1">
    <citation type="submission" date="2016-10" db="EMBL/GenBank/DDBJ databases">
        <authorList>
            <person name="de Groot N.N."/>
        </authorList>
    </citation>
    <scope>NUCLEOTIDE SEQUENCE [LARGE SCALE GENOMIC DNA]</scope>
    <source>
        <strain evidence="2">E92,LMG 26720,CCM 7988</strain>
    </source>
</reference>
<gene>
    <name evidence="1" type="ORF">SAMN04515674_10135</name>
</gene>
<organism evidence="1 2">
    <name type="scientific">Pseudarcicella hirudinis</name>
    <dbReference type="NCBI Taxonomy" id="1079859"/>
    <lineage>
        <taxon>Bacteria</taxon>
        <taxon>Pseudomonadati</taxon>
        <taxon>Bacteroidota</taxon>
        <taxon>Cytophagia</taxon>
        <taxon>Cytophagales</taxon>
        <taxon>Flectobacillaceae</taxon>
        <taxon>Pseudarcicella</taxon>
    </lineage>
</organism>